<organism evidence="5 6">
    <name type="scientific">Arthrobacter crystallopoietes BAB-32</name>
    <dbReference type="NCBI Taxonomy" id="1246476"/>
    <lineage>
        <taxon>Bacteria</taxon>
        <taxon>Bacillati</taxon>
        <taxon>Actinomycetota</taxon>
        <taxon>Actinomycetes</taxon>
        <taxon>Micrococcales</taxon>
        <taxon>Micrococcaceae</taxon>
        <taxon>Crystallibacter</taxon>
    </lineage>
</organism>
<evidence type="ECO:0000313" key="6">
    <source>
        <dbReference type="Proteomes" id="UP000010729"/>
    </source>
</evidence>
<keyword evidence="2" id="KW-0238">DNA-binding</keyword>
<accession>N1V487</accession>
<dbReference type="PANTHER" id="PTHR43537">
    <property type="entry name" value="TRANSCRIPTIONAL REGULATOR, GNTR FAMILY"/>
    <property type="match status" value="1"/>
</dbReference>
<dbReference type="Proteomes" id="UP000010729">
    <property type="component" value="Unassembled WGS sequence"/>
</dbReference>
<dbReference type="AlphaFoldDB" id="N1V487"/>
<evidence type="ECO:0000256" key="1">
    <source>
        <dbReference type="ARBA" id="ARBA00023015"/>
    </source>
</evidence>
<keyword evidence="3" id="KW-0804">Transcription</keyword>
<comment type="caution">
    <text evidence="5">The sequence shown here is derived from an EMBL/GenBank/DDBJ whole genome shotgun (WGS) entry which is preliminary data.</text>
</comment>
<dbReference type="PANTHER" id="PTHR43537:SF5">
    <property type="entry name" value="UXU OPERON TRANSCRIPTIONAL REGULATOR"/>
    <property type="match status" value="1"/>
</dbReference>
<evidence type="ECO:0000256" key="3">
    <source>
        <dbReference type="ARBA" id="ARBA00023163"/>
    </source>
</evidence>
<feature type="domain" description="GntR C-terminal" evidence="4">
    <location>
        <begin position="45"/>
        <end position="166"/>
    </location>
</feature>
<keyword evidence="1" id="KW-0805">Transcription regulation</keyword>
<dbReference type="EMBL" id="ANPE02000097">
    <property type="protein sequence ID" value="EMY34877.1"/>
    <property type="molecule type" value="Genomic_DNA"/>
</dbReference>
<evidence type="ECO:0000256" key="2">
    <source>
        <dbReference type="ARBA" id="ARBA00023125"/>
    </source>
</evidence>
<name>N1V487_9MICC</name>
<sequence length="192" mass="20841">MLELELRGLVTRRPGRGTVVVDSTTNVQETQLSSALGEARRDFTEIMEMRRTIEPAIVSLAATKASPSDIQELEELLQRAATESSATKLLELDVQFHVKVADLARNSLLSELIRIVSKWAESSRRLGFQGSERKATSLAGHQEVIEALKAGDPKAAEEAMARHLGHIETLIAPQEAHSAGTAMTGKTDGDQS</sequence>
<dbReference type="Gene3D" id="1.20.120.530">
    <property type="entry name" value="GntR ligand-binding domain-like"/>
    <property type="match status" value="1"/>
</dbReference>
<dbReference type="InterPro" id="IPR008920">
    <property type="entry name" value="TF_FadR/GntR_C"/>
</dbReference>
<dbReference type="GO" id="GO:0003677">
    <property type="term" value="F:DNA binding"/>
    <property type="evidence" value="ECO:0007669"/>
    <property type="project" value="UniProtKB-KW"/>
</dbReference>
<keyword evidence="6" id="KW-1185">Reference proteome</keyword>
<evidence type="ECO:0000313" key="5">
    <source>
        <dbReference type="EMBL" id="EMY34877.1"/>
    </source>
</evidence>
<dbReference type="InterPro" id="IPR011711">
    <property type="entry name" value="GntR_C"/>
</dbReference>
<dbReference type="SUPFAM" id="SSF48008">
    <property type="entry name" value="GntR ligand-binding domain-like"/>
    <property type="match status" value="1"/>
</dbReference>
<evidence type="ECO:0000259" key="4">
    <source>
        <dbReference type="SMART" id="SM00895"/>
    </source>
</evidence>
<dbReference type="Pfam" id="PF07729">
    <property type="entry name" value="FCD"/>
    <property type="match status" value="1"/>
</dbReference>
<dbReference type="SMART" id="SM00895">
    <property type="entry name" value="FCD"/>
    <property type="match status" value="1"/>
</dbReference>
<reference evidence="5 6" key="1">
    <citation type="journal article" date="2013" name="Genome Announc.">
        <title>Draft Genome Sequence of Arthrobacter crystallopoietes Strain BAB-32, Revealing Genes for Bioremediation.</title>
        <authorList>
            <person name="Joshi M.N."/>
            <person name="Pandit A.S."/>
            <person name="Sharma A."/>
            <person name="Pandya R.V."/>
            <person name="Desai S.M."/>
            <person name="Saxena A.K."/>
            <person name="Bagatharia S.B."/>
        </authorList>
    </citation>
    <scope>NUCLEOTIDE SEQUENCE [LARGE SCALE GENOMIC DNA]</scope>
    <source>
        <strain evidence="5 6">BAB-32</strain>
    </source>
</reference>
<gene>
    <name evidence="5" type="ORF">D477_007364</name>
</gene>
<proteinExistence type="predicted"/>
<protein>
    <submittedName>
        <fullName evidence="5">GntR family transcriptional regulator</fullName>
    </submittedName>
</protein>